<dbReference type="AlphaFoldDB" id="A0A518JZY9"/>
<dbReference type="InterPro" id="IPR011050">
    <property type="entry name" value="Pectin_lyase_fold/virulence"/>
</dbReference>
<evidence type="ECO:0000313" key="6">
    <source>
        <dbReference type="Proteomes" id="UP000315082"/>
    </source>
</evidence>
<dbReference type="InterPro" id="IPR012334">
    <property type="entry name" value="Pectin_lyas_fold"/>
</dbReference>
<dbReference type="KEGG" id="rcf:Poly24_48490"/>
<organism evidence="5 6">
    <name type="scientific">Rosistilla carotiformis</name>
    <dbReference type="NCBI Taxonomy" id="2528017"/>
    <lineage>
        <taxon>Bacteria</taxon>
        <taxon>Pseudomonadati</taxon>
        <taxon>Planctomycetota</taxon>
        <taxon>Planctomycetia</taxon>
        <taxon>Pirellulales</taxon>
        <taxon>Pirellulaceae</taxon>
        <taxon>Rosistilla</taxon>
    </lineage>
</organism>
<gene>
    <name evidence="5" type="ORF">Poly24_48490</name>
</gene>
<feature type="signal peptide" evidence="4">
    <location>
        <begin position="1"/>
        <end position="18"/>
    </location>
</feature>
<keyword evidence="1" id="KW-0479">Metal-binding</keyword>
<evidence type="ECO:0000313" key="5">
    <source>
        <dbReference type="EMBL" id="QDV71116.1"/>
    </source>
</evidence>
<feature type="region of interest" description="Disordered" evidence="3">
    <location>
        <begin position="417"/>
        <end position="462"/>
    </location>
</feature>
<evidence type="ECO:0000256" key="4">
    <source>
        <dbReference type="SAM" id="SignalP"/>
    </source>
</evidence>
<dbReference type="PANTHER" id="PTHR42970:SF1">
    <property type="entry name" value="PECTATE LYASE C-RELATED"/>
    <property type="match status" value="1"/>
</dbReference>
<dbReference type="PANTHER" id="PTHR42970">
    <property type="entry name" value="PECTATE LYASE C-RELATED"/>
    <property type="match status" value="1"/>
</dbReference>
<evidence type="ECO:0000256" key="1">
    <source>
        <dbReference type="ARBA" id="ARBA00022723"/>
    </source>
</evidence>
<accession>A0A518JZY9</accession>
<dbReference type="SUPFAM" id="SSF51126">
    <property type="entry name" value="Pectin lyase-like"/>
    <property type="match status" value="1"/>
</dbReference>
<keyword evidence="4" id="KW-0732">Signal</keyword>
<evidence type="ECO:0000256" key="2">
    <source>
        <dbReference type="ARBA" id="ARBA00023180"/>
    </source>
</evidence>
<feature type="compositionally biased region" description="Basic and acidic residues" evidence="3">
    <location>
        <begin position="439"/>
        <end position="462"/>
    </location>
</feature>
<name>A0A518JZY9_9BACT</name>
<dbReference type="EMBL" id="CP036348">
    <property type="protein sequence ID" value="QDV71116.1"/>
    <property type="molecule type" value="Genomic_DNA"/>
</dbReference>
<keyword evidence="6" id="KW-1185">Reference proteome</keyword>
<dbReference type="Gene3D" id="2.160.20.10">
    <property type="entry name" value="Single-stranded right-handed beta-helix, Pectin lyase-like"/>
    <property type="match status" value="1"/>
</dbReference>
<proteinExistence type="predicted"/>
<dbReference type="InterPro" id="IPR052063">
    <property type="entry name" value="Polysaccharide_Lyase_1"/>
</dbReference>
<evidence type="ECO:0008006" key="7">
    <source>
        <dbReference type="Google" id="ProtNLM"/>
    </source>
</evidence>
<feature type="chain" id="PRO_5021875439" description="Pectate lyase" evidence="4">
    <location>
        <begin position="19"/>
        <end position="509"/>
    </location>
</feature>
<dbReference type="Proteomes" id="UP000315082">
    <property type="component" value="Chromosome"/>
</dbReference>
<keyword evidence="2" id="KW-0325">Glycoprotein</keyword>
<evidence type="ECO:0000256" key="3">
    <source>
        <dbReference type="SAM" id="MobiDB-lite"/>
    </source>
</evidence>
<protein>
    <recommendedName>
        <fullName evidence="7">Pectate lyase</fullName>
    </recommendedName>
</protein>
<dbReference type="RefSeq" id="WP_231753307.1">
    <property type="nucleotide sequence ID" value="NZ_CP036348.1"/>
</dbReference>
<dbReference type="GO" id="GO:0046872">
    <property type="term" value="F:metal ion binding"/>
    <property type="evidence" value="ECO:0007669"/>
    <property type="project" value="UniProtKB-KW"/>
</dbReference>
<reference evidence="5 6" key="1">
    <citation type="submission" date="2019-02" db="EMBL/GenBank/DDBJ databases">
        <title>Deep-cultivation of Planctomycetes and their phenomic and genomic characterization uncovers novel biology.</title>
        <authorList>
            <person name="Wiegand S."/>
            <person name="Jogler M."/>
            <person name="Boedeker C."/>
            <person name="Pinto D."/>
            <person name="Vollmers J."/>
            <person name="Rivas-Marin E."/>
            <person name="Kohn T."/>
            <person name="Peeters S.H."/>
            <person name="Heuer A."/>
            <person name="Rast P."/>
            <person name="Oberbeckmann S."/>
            <person name="Bunk B."/>
            <person name="Jeske O."/>
            <person name="Meyerdierks A."/>
            <person name="Storesund J.E."/>
            <person name="Kallscheuer N."/>
            <person name="Luecker S."/>
            <person name="Lage O.M."/>
            <person name="Pohl T."/>
            <person name="Merkel B.J."/>
            <person name="Hornburger P."/>
            <person name="Mueller R.-W."/>
            <person name="Bruemmer F."/>
            <person name="Labrenz M."/>
            <person name="Spormann A.M."/>
            <person name="Op den Camp H."/>
            <person name="Overmann J."/>
            <person name="Amann R."/>
            <person name="Jetten M.S.M."/>
            <person name="Mascher T."/>
            <person name="Medema M.H."/>
            <person name="Devos D.P."/>
            <person name="Kaster A.-K."/>
            <person name="Ovreas L."/>
            <person name="Rohde M."/>
            <person name="Galperin M.Y."/>
            <person name="Jogler C."/>
        </authorList>
    </citation>
    <scope>NUCLEOTIDE SEQUENCE [LARGE SCALE GENOMIC DNA]</scope>
    <source>
        <strain evidence="5 6">Poly24</strain>
    </source>
</reference>
<sequence length="509" mass="54709" precursor="true">MIRYLCESSKTVSLTVLAAMGTMSLVASGQQISLDAPSAKVPAFPGAEGYGSVTTGGRAGQVIAVTNLNDSGPGSLRAAVEAKGPRTVVFGVSGTIDLRSRLTIRNPYITIAGQTAPGDGIAIKRHPLTIDADEVILRYLRLRLGDETGDDVDALSSRYHKNIIVDHVSASWSVDETLSIYHCENVTVQWSLISESLYKSVHAKGSHGFGGIWGSNYSTYHHNLLAHHSSRNPRFASGCGHTDYRNNVIYNWGSNSAYGGEKQQQGNPKFNVTIINMVGNYYKPGPATGSGAIGYRIINPSSRDGVNDFGQWYVAENYMHGDAVVSHDNWAGGVQPQGGEQHIGLLKLDTPWNAMPIREHTAQEAFPLVLQHAGASLPKRDSIDARIVEEVRTGTAHFGETYEGGGKGIIDSQSAVGGWPNLESEAARPDADGDGMPDAWERGHGLDPDDVTDGAKDGDKDGYTNLEEYLNGTNPAVFVDYTNTENNINTLNAGSVGRQELQKESVNPR</sequence>